<accession>A0AC60Q0J0</accession>
<feature type="non-terminal residue" evidence="1">
    <location>
        <position position="1"/>
    </location>
</feature>
<gene>
    <name evidence="1" type="ORF">HPB47_026224</name>
</gene>
<keyword evidence="2" id="KW-1185">Reference proteome</keyword>
<reference evidence="1 2" key="1">
    <citation type="journal article" date="2020" name="Cell">
        <title>Large-Scale Comparative Analyses of Tick Genomes Elucidate Their Genetic Diversity and Vector Capacities.</title>
        <authorList>
            <consortium name="Tick Genome and Microbiome Consortium (TIGMIC)"/>
            <person name="Jia N."/>
            <person name="Wang J."/>
            <person name="Shi W."/>
            <person name="Du L."/>
            <person name="Sun Y."/>
            <person name="Zhan W."/>
            <person name="Jiang J.F."/>
            <person name="Wang Q."/>
            <person name="Zhang B."/>
            <person name="Ji P."/>
            <person name="Bell-Sakyi L."/>
            <person name="Cui X.M."/>
            <person name="Yuan T.T."/>
            <person name="Jiang B.G."/>
            <person name="Yang W.F."/>
            <person name="Lam T.T."/>
            <person name="Chang Q.C."/>
            <person name="Ding S.J."/>
            <person name="Wang X.J."/>
            <person name="Zhu J.G."/>
            <person name="Ruan X.D."/>
            <person name="Zhao L."/>
            <person name="Wei J.T."/>
            <person name="Ye R.Z."/>
            <person name="Que T.C."/>
            <person name="Du C.H."/>
            <person name="Zhou Y.H."/>
            <person name="Cheng J.X."/>
            <person name="Dai P.F."/>
            <person name="Guo W.B."/>
            <person name="Han X.H."/>
            <person name="Huang E.J."/>
            <person name="Li L.F."/>
            <person name="Wei W."/>
            <person name="Gao Y.C."/>
            <person name="Liu J.Z."/>
            <person name="Shao H.Z."/>
            <person name="Wang X."/>
            <person name="Wang C.C."/>
            <person name="Yang T.C."/>
            <person name="Huo Q.B."/>
            <person name="Li W."/>
            <person name="Chen H.Y."/>
            <person name="Chen S.E."/>
            <person name="Zhou L.G."/>
            <person name="Ni X.B."/>
            <person name="Tian J.H."/>
            <person name="Sheng Y."/>
            <person name="Liu T."/>
            <person name="Pan Y.S."/>
            <person name="Xia L.Y."/>
            <person name="Li J."/>
            <person name="Zhao F."/>
            <person name="Cao W.C."/>
        </authorList>
    </citation>
    <scope>NUCLEOTIDE SEQUENCE [LARGE SCALE GENOMIC DNA]</scope>
    <source>
        <strain evidence="1">Iper-2018</strain>
    </source>
</reference>
<proteinExistence type="predicted"/>
<organism evidence="1 2">
    <name type="scientific">Ixodes persulcatus</name>
    <name type="common">Taiga tick</name>
    <dbReference type="NCBI Taxonomy" id="34615"/>
    <lineage>
        <taxon>Eukaryota</taxon>
        <taxon>Metazoa</taxon>
        <taxon>Ecdysozoa</taxon>
        <taxon>Arthropoda</taxon>
        <taxon>Chelicerata</taxon>
        <taxon>Arachnida</taxon>
        <taxon>Acari</taxon>
        <taxon>Parasitiformes</taxon>
        <taxon>Ixodida</taxon>
        <taxon>Ixodoidea</taxon>
        <taxon>Ixodidae</taxon>
        <taxon>Ixodinae</taxon>
        <taxon>Ixodes</taxon>
    </lineage>
</organism>
<evidence type="ECO:0000313" key="2">
    <source>
        <dbReference type="Proteomes" id="UP000805193"/>
    </source>
</evidence>
<dbReference type="EMBL" id="JABSTQ010009695">
    <property type="protein sequence ID" value="KAG0426681.1"/>
    <property type="molecule type" value="Genomic_DNA"/>
</dbReference>
<sequence length="79" mass="8554">RPNVWLLKVEACISVSNVTSKAMRFGDLVVALPNKVAFQVYDGLSNPPAAAPYDALKADILEGTAISERKRLQLLLSAK</sequence>
<evidence type="ECO:0000313" key="1">
    <source>
        <dbReference type="EMBL" id="KAG0426681.1"/>
    </source>
</evidence>
<protein>
    <submittedName>
        <fullName evidence="1">Uncharacterized protein</fullName>
    </submittedName>
</protein>
<name>A0AC60Q0J0_IXOPE</name>
<comment type="caution">
    <text evidence="1">The sequence shown here is derived from an EMBL/GenBank/DDBJ whole genome shotgun (WGS) entry which is preliminary data.</text>
</comment>
<dbReference type="Proteomes" id="UP000805193">
    <property type="component" value="Unassembled WGS sequence"/>
</dbReference>